<gene>
    <name evidence="1" type="ORF">ACFQH9_18520</name>
</gene>
<dbReference type="RefSeq" id="WP_379567401.1">
    <property type="nucleotide sequence ID" value="NZ_JBHSQK010000045.1"/>
</dbReference>
<dbReference type="EMBL" id="JBHSQK010000045">
    <property type="protein sequence ID" value="MFC5950264.1"/>
    <property type="molecule type" value="Genomic_DNA"/>
</dbReference>
<sequence length="186" mass="20447">MPARPDLLMHPVRIRVVRALLGGRTRTTGQLRDELPDVPVATLYRQIARLMKGGALEVVDEHRVRGAVERTYALREGVVDVGPEEAAQLTPERAKEALTAFLVALGAGYERFLDGFAEAPETLAGEVHGFRSAAFWLTEAELAGLVADLREALTPYREHREGPGRRRVHLATVLFPDPQDAEPPGN</sequence>
<evidence type="ECO:0000313" key="2">
    <source>
        <dbReference type="Proteomes" id="UP001596119"/>
    </source>
</evidence>
<keyword evidence="2" id="KW-1185">Reference proteome</keyword>
<proteinExistence type="predicted"/>
<dbReference type="Gene3D" id="1.10.10.10">
    <property type="entry name" value="Winged helix-like DNA-binding domain superfamily/Winged helix DNA-binding domain"/>
    <property type="match status" value="1"/>
</dbReference>
<dbReference type="InterPro" id="IPR036390">
    <property type="entry name" value="WH_DNA-bd_sf"/>
</dbReference>
<dbReference type="SUPFAM" id="SSF46785">
    <property type="entry name" value="Winged helix' DNA-binding domain"/>
    <property type="match status" value="1"/>
</dbReference>
<dbReference type="Pfam" id="PF12840">
    <property type="entry name" value="HTH_20"/>
    <property type="match status" value="1"/>
</dbReference>
<protein>
    <submittedName>
        <fullName evidence="1">Helix-turn-helix domain-containing protein</fullName>
    </submittedName>
</protein>
<dbReference type="InterPro" id="IPR036388">
    <property type="entry name" value="WH-like_DNA-bd_sf"/>
</dbReference>
<evidence type="ECO:0000313" key="1">
    <source>
        <dbReference type="EMBL" id="MFC5950264.1"/>
    </source>
</evidence>
<accession>A0ABW1ID26</accession>
<dbReference type="Proteomes" id="UP001596119">
    <property type="component" value="Unassembled WGS sequence"/>
</dbReference>
<comment type="caution">
    <text evidence="1">The sequence shown here is derived from an EMBL/GenBank/DDBJ whole genome shotgun (WGS) entry which is preliminary data.</text>
</comment>
<organism evidence="1 2">
    <name type="scientific">Pseudonocardia lutea</name>
    <dbReference type="NCBI Taxonomy" id="2172015"/>
    <lineage>
        <taxon>Bacteria</taxon>
        <taxon>Bacillati</taxon>
        <taxon>Actinomycetota</taxon>
        <taxon>Actinomycetes</taxon>
        <taxon>Pseudonocardiales</taxon>
        <taxon>Pseudonocardiaceae</taxon>
        <taxon>Pseudonocardia</taxon>
    </lineage>
</organism>
<name>A0ABW1ID26_9PSEU</name>
<dbReference type="Gene3D" id="6.10.140.2180">
    <property type="match status" value="1"/>
</dbReference>
<reference evidence="2" key="1">
    <citation type="journal article" date="2019" name="Int. J. Syst. Evol. Microbiol.">
        <title>The Global Catalogue of Microorganisms (GCM) 10K type strain sequencing project: providing services to taxonomists for standard genome sequencing and annotation.</title>
        <authorList>
            <consortium name="The Broad Institute Genomics Platform"/>
            <consortium name="The Broad Institute Genome Sequencing Center for Infectious Disease"/>
            <person name="Wu L."/>
            <person name="Ma J."/>
        </authorList>
    </citation>
    <scope>NUCLEOTIDE SEQUENCE [LARGE SCALE GENOMIC DNA]</scope>
    <source>
        <strain evidence="2">CGMCC 4.7397</strain>
    </source>
</reference>